<keyword evidence="2" id="KW-0645">Protease</keyword>
<evidence type="ECO:0000256" key="3">
    <source>
        <dbReference type="ARBA" id="ARBA00022723"/>
    </source>
</evidence>
<protein>
    <recommendedName>
        <fullName evidence="8">Peptidase M16 N-terminal domain-containing protein</fullName>
    </recommendedName>
</protein>
<comment type="caution">
    <text evidence="9">The sequence shown here is derived from an EMBL/GenBank/DDBJ whole genome shotgun (WGS) entry which is preliminary data.</text>
</comment>
<comment type="similarity">
    <text evidence="1">Belongs to the peptidase M16 family.</text>
</comment>
<dbReference type="PANTHER" id="PTHR43690">
    <property type="entry name" value="NARDILYSIN"/>
    <property type="match status" value="1"/>
</dbReference>
<keyword evidence="3" id="KW-0479">Metal-binding</keyword>
<evidence type="ECO:0000256" key="5">
    <source>
        <dbReference type="ARBA" id="ARBA00022833"/>
    </source>
</evidence>
<dbReference type="InterPro" id="IPR011765">
    <property type="entry name" value="Pept_M16_N"/>
</dbReference>
<reference evidence="9 10" key="1">
    <citation type="submission" date="2024-02" db="EMBL/GenBank/DDBJ databases">
        <authorList>
            <person name="Chen Y."/>
            <person name="Shah S."/>
            <person name="Dougan E. K."/>
            <person name="Thang M."/>
            <person name="Chan C."/>
        </authorList>
    </citation>
    <scope>NUCLEOTIDE SEQUENCE [LARGE SCALE GENOMIC DNA]</scope>
</reference>
<evidence type="ECO:0000313" key="10">
    <source>
        <dbReference type="Proteomes" id="UP001642484"/>
    </source>
</evidence>
<evidence type="ECO:0000256" key="6">
    <source>
        <dbReference type="ARBA" id="ARBA00023049"/>
    </source>
</evidence>
<dbReference type="SUPFAM" id="SSF63411">
    <property type="entry name" value="LuxS/MPP-like metallohydrolase"/>
    <property type="match status" value="1"/>
</dbReference>
<keyword evidence="4" id="KW-0378">Hydrolase</keyword>
<evidence type="ECO:0000256" key="1">
    <source>
        <dbReference type="ARBA" id="ARBA00007261"/>
    </source>
</evidence>
<feature type="compositionally biased region" description="Basic and acidic residues" evidence="7">
    <location>
        <begin position="111"/>
        <end position="120"/>
    </location>
</feature>
<sequence length="138" mass="15727">MFLGSKGFPQRSGFDAWLAQHGGSSNAYTAEERGPCFVRFIQEQTVYYASVNSKALEECLERYADIFEAPLFNASWIWDEVQAVNSEHNKNRKSQEWRIQSLIGQMAVAPRGEETERGRAESGAPRRKNRDLQTHRSG</sequence>
<feature type="region of interest" description="Disordered" evidence="7">
    <location>
        <begin position="108"/>
        <end position="138"/>
    </location>
</feature>
<evidence type="ECO:0000313" key="9">
    <source>
        <dbReference type="EMBL" id="CAK8993421.1"/>
    </source>
</evidence>
<gene>
    <name evidence="9" type="ORF">CCMP2556_LOCUS3235</name>
</gene>
<feature type="domain" description="Peptidase M16 N-terminal" evidence="8">
    <location>
        <begin position="1"/>
        <end position="102"/>
    </location>
</feature>
<evidence type="ECO:0000256" key="7">
    <source>
        <dbReference type="SAM" id="MobiDB-lite"/>
    </source>
</evidence>
<keyword evidence="10" id="KW-1185">Reference proteome</keyword>
<dbReference type="InterPro" id="IPR050626">
    <property type="entry name" value="Peptidase_M16"/>
</dbReference>
<name>A0ABP0HT89_9DINO</name>
<dbReference type="InterPro" id="IPR011249">
    <property type="entry name" value="Metalloenz_LuxS/M16"/>
</dbReference>
<dbReference type="EMBL" id="CAXAMN010001237">
    <property type="protein sequence ID" value="CAK8993421.1"/>
    <property type="molecule type" value="Genomic_DNA"/>
</dbReference>
<keyword evidence="6" id="KW-0482">Metalloprotease</keyword>
<dbReference type="PANTHER" id="PTHR43690:SF18">
    <property type="entry name" value="INSULIN-DEGRADING ENZYME-RELATED"/>
    <property type="match status" value="1"/>
</dbReference>
<dbReference type="Proteomes" id="UP001642484">
    <property type="component" value="Unassembled WGS sequence"/>
</dbReference>
<dbReference type="Pfam" id="PF00675">
    <property type="entry name" value="Peptidase_M16"/>
    <property type="match status" value="1"/>
</dbReference>
<evidence type="ECO:0000256" key="4">
    <source>
        <dbReference type="ARBA" id="ARBA00022801"/>
    </source>
</evidence>
<evidence type="ECO:0000259" key="8">
    <source>
        <dbReference type="Pfam" id="PF00675"/>
    </source>
</evidence>
<organism evidence="9 10">
    <name type="scientific">Durusdinium trenchii</name>
    <dbReference type="NCBI Taxonomy" id="1381693"/>
    <lineage>
        <taxon>Eukaryota</taxon>
        <taxon>Sar</taxon>
        <taxon>Alveolata</taxon>
        <taxon>Dinophyceae</taxon>
        <taxon>Suessiales</taxon>
        <taxon>Symbiodiniaceae</taxon>
        <taxon>Durusdinium</taxon>
    </lineage>
</organism>
<dbReference type="Gene3D" id="3.30.830.10">
    <property type="entry name" value="Metalloenzyme, LuxS/M16 peptidase-like"/>
    <property type="match status" value="1"/>
</dbReference>
<accession>A0ABP0HT89</accession>
<proteinExistence type="inferred from homology"/>
<keyword evidence="5" id="KW-0862">Zinc</keyword>
<evidence type="ECO:0000256" key="2">
    <source>
        <dbReference type="ARBA" id="ARBA00022670"/>
    </source>
</evidence>